<gene>
    <name evidence="1" type="ORF">F4821DRAFT_242048</name>
</gene>
<dbReference type="Proteomes" id="UP001497680">
    <property type="component" value="Unassembled WGS sequence"/>
</dbReference>
<comment type="caution">
    <text evidence="1">The sequence shown here is derived from an EMBL/GenBank/DDBJ whole genome shotgun (WGS) entry which is preliminary data.</text>
</comment>
<keyword evidence="1" id="KW-0413">Isomerase</keyword>
<accession>A0ACC0CWK2</accession>
<sequence>MNPSLPRAVATRSIRQLTSARAVFRGHPAFSIPRILITGDKQAGQQSHNKEQLRNIHLSLTHSSAAFSTSTSKRKAKEAIMSSNTTDLIESAKRAACRQAVADHFNSSFTYVGIGSGSTVAYVVEAIAEYGPSVTGKMKFVPTGSGSTALIRNAGLSVLQVPDLLLEVGFDPESTDHQPIDLYFDGADEVDAELNCIKGGGACHFQEKLVSRLSKRFVCVADSRKKVDRLLTSWAYIPVEVSPMGAEYVRRELLRLGSKDPKIRTSGPTFIRTITDNHNHIIDAPFPTLLLNSEADKQDPAKGLWTPNALLARIKGIFGVLEVGIFSGLNGPQVAQLDSGVEGVKPVKAYFGTPDGKVETLG</sequence>
<dbReference type="EMBL" id="MU394332">
    <property type="protein sequence ID" value="KAI6084834.1"/>
    <property type="molecule type" value="Genomic_DNA"/>
</dbReference>
<keyword evidence="2" id="KW-1185">Reference proteome</keyword>
<evidence type="ECO:0000313" key="1">
    <source>
        <dbReference type="EMBL" id="KAI6084834.1"/>
    </source>
</evidence>
<reference evidence="1 2" key="1">
    <citation type="journal article" date="2022" name="New Phytol.">
        <title>Ecological generalism drives hyperdiversity of secondary metabolite gene clusters in xylarialean endophytes.</title>
        <authorList>
            <person name="Franco M.E.E."/>
            <person name="Wisecaver J.H."/>
            <person name="Arnold A.E."/>
            <person name="Ju Y.M."/>
            <person name="Slot J.C."/>
            <person name="Ahrendt S."/>
            <person name="Moore L.P."/>
            <person name="Eastman K.E."/>
            <person name="Scott K."/>
            <person name="Konkel Z."/>
            <person name="Mondo S.J."/>
            <person name="Kuo A."/>
            <person name="Hayes R.D."/>
            <person name="Haridas S."/>
            <person name="Andreopoulos B."/>
            <person name="Riley R."/>
            <person name="LaButti K."/>
            <person name="Pangilinan J."/>
            <person name="Lipzen A."/>
            <person name="Amirebrahimi M."/>
            <person name="Yan J."/>
            <person name="Adam C."/>
            <person name="Keymanesh K."/>
            <person name="Ng V."/>
            <person name="Louie K."/>
            <person name="Northen T."/>
            <person name="Drula E."/>
            <person name="Henrissat B."/>
            <person name="Hsieh H.M."/>
            <person name="Youens-Clark K."/>
            <person name="Lutzoni F."/>
            <person name="Miadlikowska J."/>
            <person name="Eastwood D.C."/>
            <person name="Hamelin R.C."/>
            <person name="Grigoriev I.V."/>
            <person name="U'Ren J.M."/>
        </authorList>
    </citation>
    <scope>NUCLEOTIDE SEQUENCE [LARGE SCALE GENOMIC DNA]</scope>
    <source>
        <strain evidence="1 2">ER1909</strain>
    </source>
</reference>
<protein>
    <submittedName>
        <fullName evidence="1">Ribose 5-phosphate isomerase</fullName>
    </submittedName>
</protein>
<organism evidence="1 2">
    <name type="scientific">Hypoxylon rubiginosum</name>
    <dbReference type="NCBI Taxonomy" id="110542"/>
    <lineage>
        <taxon>Eukaryota</taxon>
        <taxon>Fungi</taxon>
        <taxon>Dikarya</taxon>
        <taxon>Ascomycota</taxon>
        <taxon>Pezizomycotina</taxon>
        <taxon>Sordariomycetes</taxon>
        <taxon>Xylariomycetidae</taxon>
        <taxon>Xylariales</taxon>
        <taxon>Hypoxylaceae</taxon>
        <taxon>Hypoxylon</taxon>
    </lineage>
</organism>
<evidence type="ECO:0000313" key="2">
    <source>
        <dbReference type="Proteomes" id="UP001497680"/>
    </source>
</evidence>
<proteinExistence type="predicted"/>
<name>A0ACC0CWK2_9PEZI</name>